<sequence>MDDERSDVERPRDEEPDEAEFATDSETAMEAPISIVIPPTEEGACSSASCSYEDDDQVSSSGSATPSITIPASVGSPSPLITTRSPGSRSSFGEFPSNASSLSTSSDTELVSLACTSLRQAPVEVRALNLSTTTRKPRRPLKSLKALSELTNLVQLDLSGNAVERLDGLQRFAQLQTLAMPRNHLKTLSAPLFALKGLTHVDLSGNFIAHLPRAFSGLTMLEVLNLSGNNLGTLREVDVLGPLANLVSCSLAANPFCRLPTYKDYVVCKIRSLERLDDVEISRVARDRAAKRFGSAMFSQSACLREADRAHEDEQNRLLETQSALEAENLRLKGELQVKSKLLQNKSRAWSSATEQLLQLQQEVAMLNLDRRRSVSLPNDELSEAEQIAMAIAARQKLSTSMQPRPQSAPRIPSPKRSVEKRRGSFSDRNRQLSLSQEGEDEEEDHSQEAEEGGDHTTESRDAACMPMSPGFTQALKRSKSKMFADASCSPLRLIPPVIITKLPQSEANVETDNDDDEGDESERQEEYDDVSSPPQPWEREDFIPLTRTNTLPAASFTSSVQQRERAQNPAWDRRAEPQVDPNADNAPKPARPTRTSVDFGLQEDDPLDVHDVNVGRSTRFPSFEDDAACPAYEDSHYSALQLRSSSASALSNRGRKLSDGTAPTYCSGSHSLPPSPAKSPSKLREWYRKQNELRLMTPPPSPPRKNPSPLYKTQRRREVEASPLAPFVDKDVLARQIQALQSCKQSLLIEIRNEEHLLHVLKQEGAQYADQIDCLTVNIQACLDGDPSAIRFSFSPPGSPRSKSKKLREEETGRARLEILRNKLRFAEDKEREIEMTMVRMTKRVLHADLNPVEGKDGIREKFSPVEASRISDVPFDKEIFALTHKLQLVIVEKEEIHMQMSQLMSQLHGHTTAEMNLGEDDGSEGGVSSKQVQSLAKSRQLADELRTRHREVTDRIELKERRISSLLKELKEVEAELRHISSLNESSALSPLFQRERAASLEFLQAMRSRHGSEGSTGDFQAASTVISTGNNAGGSIKTPSTSSSTDDHIALPTSGATEQGTEARLVPSNLQFKELLKPEMLEEIQTDIYEKLSQKFATSAGRSADEISANGSSTTDLHQAIAAALETRLQLGTNGYQLESSQQNCAQAGENPTNAAVSVDTPDEVCCDHFDEFAPVDSHYARKYVVAKDRVSTFAQNVSSDEAGAVSTISTHVTSAQRILKICERLEAAELKSKFDPVSKIEVDQHGTSRGSLKILLLAARDLPTGHLRTKNLDPYVRLEVVYPSHALPPCSSANSMVGRSFRSQTKKKSIYPVWDEDFEVAPILSLNGFLHLRVLNDRRLSREQVVGEVRIPLHTLLHQKRIVEWFSLGLNVPPASTGSAPPGSVVSKLCGGAVRLQLQLYFSSVERYKHVVDELVTRYLHDHSQLPPFIDAVGGYENRGEEQTPGVAEQPEQNGTESSLMASNGAESMGYDQRRQTDVESHFPLDELATSLPSYAGQQQQSSPRQIVSVGATNVLSSSETQGKDSYGAPTQCSSTQLSSERRKSLWEPKPSAANDRPVTTAAIDDKKPYFGFSTTERRKQAPAPQSMASGTSRRSRTPTAQSKRIKSAAQHSSLRARSVETPECFDEYSPYHPTFKSADFLDGCNNELGGAKNIGRITSRYSDGSRKTDLSIFKSPSLTRRPPSSGFPERYIGLDNQTCERLKRIFGRMDGTPQ</sequence>
<feature type="compositionally biased region" description="Polar residues" evidence="3">
    <location>
        <begin position="58"/>
        <end position="91"/>
    </location>
</feature>
<evidence type="ECO:0000313" key="6">
    <source>
        <dbReference type="Proteomes" id="UP000694044"/>
    </source>
</evidence>
<accession>A0A8T1VZJ5</accession>
<feature type="compositionally biased region" description="Pro residues" evidence="3">
    <location>
        <begin position="698"/>
        <end position="707"/>
    </location>
</feature>
<feature type="compositionally biased region" description="Polar residues" evidence="3">
    <location>
        <begin position="1455"/>
        <end position="1470"/>
    </location>
</feature>
<dbReference type="PROSITE" id="PS51450">
    <property type="entry name" value="LRR"/>
    <property type="match status" value="2"/>
</dbReference>
<comment type="caution">
    <text evidence="5">The sequence shown here is derived from an EMBL/GenBank/DDBJ whole genome shotgun (WGS) entry which is preliminary data.</text>
</comment>
<dbReference type="InterPro" id="IPR001611">
    <property type="entry name" value="Leu-rich_rpt"/>
</dbReference>
<organism evidence="5 6">
    <name type="scientific">Phytophthora pseudosyringae</name>
    <dbReference type="NCBI Taxonomy" id="221518"/>
    <lineage>
        <taxon>Eukaryota</taxon>
        <taxon>Sar</taxon>
        <taxon>Stramenopiles</taxon>
        <taxon>Oomycota</taxon>
        <taxon>Peronosporomycetes</taxon>
        <taxon>Peronosporales</taxon>
        <taxon>Peronosporaceae</taxon>
        <taxon>Phytophthora</taxon>
    </lineage>
</organism>
<feature type="region of interest" description="Disordered" evidence="3">
    <location>
        <begin position="1029"/>
        <end position="1068"/>
    </location>
</feature>
<feature type="region of interest" description="Disordered" evidence="3">
    <location>
        <begin position="652"/>
        <end position="719"/>
    </location>
</feature>
<feature type="compositionally biased region" description="Basic and acidic residues" evidence="3">
    <location>
        <begin position="447"/>
        <end position="462"/>
    </location>
</feature>
<feature type="compositionally biased region" description="Polar residues" evidence="3">
    <location>
        <begin position="547"/>
        <end position="562"/>
    </location>
</feature>
<dbReference type="Pfam" id="PF00168">
    <property type="entry name" value="C2"/>
    <property type="match status" value="1"/>
</dbReference>
<feature type="compositionally biased region" description="Polar residues" evidence="3">
    <location>
        <begin position="397"/>
        <end position="406"/>
    </location>
</feature>
<feature type="compositionally biased region" description="Basic and acidic residues" evidence="3">
    <location>
        <begin position="417"/>
        <end position="431"/>
    </location>
</feature>
<dbReference type="EMBL" id="JAGDFM010000116">
    <property type="protein sequence ID" value="KAG7385688.1"/>
    <property type="molecule type" value="Genomic_DNA"/>
</dbReference>
<proteinExistence type="predicted"/>
<feature type="compositionally biased region" description="Basic and acidic residues" evidence="3">
    <location>
        <begin position="683"/>
        <end position="693"/>
    </location>
</feature>
<reference evidence="5" key="1">
    <citation type="submission" date="2021-02" db="EMBL/GenBank/DDBJ databases">
        <authorList>
            <person name="Palmer J.M."/>
        </authorList>
    </citation>
    <scope>NUCLEOTIDE SEQUENCE</scope>
    <source>
        <strain evidence="5">SCRP734</strain>
    </source>
</reference>
<feature type="compositionally biased region" description="Polar residues" evidence="3">
    <location>
        <begin position="1591"/>
        <end position="1607"/>
    </location>
</feature>
<feature type="region of interest" description="Disordered" evidence="3">
    <location>
        <begin position="503"/>
        <end position="610"/>
    </location>
</feature>
<dbReference type="PROSITE" id="PS50004">
    <property type="entry name" value="C2"/>
    <property type="match status" value="1"/>
</dbReference>
<gene>
    <name evidence="5" type="ORF">PHYPSEUDO_001142</name>
</gene>
<dbReference type="SMART" id="SM00369">
    <property type="entry name" value="LRR_TYP"/>
    <property type="match status" value="3"/>
</dbReference>
<dbReference type="OrthoDB" id="419768at2759"/>
<dbReference type="Pfam" id="PF13855">
    <property type="entry name" value="LRR_8"/>
    <property type="match status" value="1"/>
</dbReference>
<feature type="region of interest" description="Disordered" evidence="3">
    <location>
        <begin position="1522"/>
        <end position="1620"/>
    </location>
</feature>
<feature type="region of interest" description="Disordered" evidence="3">
    <location>
        <begin position="1"/>
        <end position="104"/>
    </location>
</feature>
<dbReference type="InterPro" id="IPR003591">
    <property type="entry name" value="Leu-rich_rpt_typical-subtyp"/>
</dbReference>
<dbReference type="InterPro" id="IPR050576">
    <property type="entry name" value="Cilia_flagella_integrity"/>
</dbReference>
<keyword evidence="6" id="KW-1185">Reference proteome</keyword>
<dbReference type="InterPro" id="IPR000008">
    <property type="entry name" value="C2_dom"/>
</dbReference>
<dbReference type="CDD" id="cd00030">
    <property type="entry name" value="C2"/>
    <property type="match status" value="1"/>
</dbReference>
<feature type="compositionally biased region" description="Polar residues" evidence="3">
    <location>
        <begin position="1533"/>
        <end position="1543"/>
    </location>
</feature>
<feature type="region of interest" description="Disordered" evidence="3">
    <location>
        <begin position="793"/>
        <end position="812"/>
    </location>
</feature>
<feature type="compositionally biased region" description="Basic and acidic residues" evidence="3">
    <location>
        <begin position="563"/>
        <end position="578"/>
    </location>
</feature>
<keyword evidence="2" id="KW-0677">Repeat</keyword>
<feature type="compositionally biased region" description="Acidic residues" evidence="3">
    <location>
        <begin position="14"/>
        <end position="23"/>
    </location>
</feature>
<feature type="region of interest" description="Disordered" evidence="3">
    <location>
        <begin position="397"/>
        <end position="470"/>
    </location>
</feature>
<dbReference type="Proteomes" id="UP000694044">
    <property type="component" value="Unassembled WGS sequence"/>
</dbReference>
<dbReference type="PANTHER" id="PTHR45973:SF35">
    <property type="entry name" value="LEUCINE-RICH REPEAT-CONTAINING PROTEIN 43"/>
    <property type="match status" value="1"/>
</dbReference>
<feature type="region of interest" description="Disordered" evidence="3">
    <location>
        <begin position="1435"/>
        <end position="1478"/>
    </location>
</feature>
<evidence type="ECO:0000313" key="5">
    <source>
        <dbReference type="EMBL" id="KAG7385688.1"/>
    </source>
</evidence>
<evidence type="ECO:0000259" key="4">
    <source>
        <dbReference type="PROSITE" id="PS50004"/>
    </source>
</evidence>
<protein>
    <recommendedName>
        <fullName evidence="4">C2 domain-containing protein</fullName>
    </recommendedName>
</protein>
<keyword evidence="1" id="KW-0433">Leucine-rich repeat</keyword>
<feature type="region of interest" description="Disordered" evidence="3">
    <location>
        <begin position="916"/>
        <end position="948"/>
    </location>
</feature>
<evidence type="ECO:0000256" key="3">
    <source>
        <dbReference type="SAM" id="MobiDB-lite"/>
    </source>
</evidence>
<feature type="domain" description="C2" evidence="4">
    <location>
        <begin position="1236"/>
        <end position="1370"/>
    </location>
</feature>
<evidence type="ECO:0000256" key="2">
    <source>
        <dbReference type="ARBA" id="ARBA00022737"/>
    </source>
</evidence>
<feature type="compositionally biased region" description="Acidic residues" evidence="3">
    <location>
        <begin position="510"/>
        <end position="530"/>
    </location>
</feature>
<name>A0A8T1VZJ5_9STRA</name>
<evidence type="ECO:0000256" key="1">
    <source>
        <dbReference type="ARBA" id="ARBA00022614"/>
    </source>
</evidence>
<dbReference type="SMART" id="SM00239">
    <property type="entry name" value="C2"/>
    <property type="match status" value="1"/>
</dbReference>
<dbReference type="PANTHER" id="PTHR45973">
    <property type="entry name" value="PROTEIN PHOSPHATASE 1 REGULATORY SUBUNIT SDS22-RELATED"/>
    <property type="match status" value="1"/>
</dbReference>